<dbReference type="Pfam" id="PF06985">
    <property type="entry name" value="HET"/>
    <property type="match status" value="1"/>
</dbReference>
<reference evidence="2" key="1">
    <citation type="journal article" date="2020" name="Stud. Mycol.">
        <title>101 Dothideomycetes genomes: a test case for predicting lifestyles and emergence of pathogens.</title>
        <authorList>
            <person name="Haridas S."/>
            <person name="Albert R."/>
            <person name="Binder M."/>
            <person name="Bloem J."/>
            <person name="Labutti K."/>
            <person name="Salamov A."/>
            <person name="Andreopoulos B."/>
            <person name="Baker S."/>
            <person name="Barry K."/>
            <person name="Bills G."/>
            <person name="Bluhm B."/>
            <person name="Cannon C."/>
            <person name="Castanera R."/>
            <person name="Culley D."/>
            <person name="Daum C."/>
            <person name="Ezra D."/>
            <person name="Gonzalez J."/>
            <person name="Henrissat B."/>
            <person name="Kuo A."/>
            <person name="Liang C."/>
            <person name="Lipzen A."/>
            <person name="Lutzoni F."/>
            <person name="Magnuson J."/>
            <person name="Mondo S."/>
            <person name="Nolan M."/>
            <person name="Ohm R."/>
            <person name="Pangilinan J."/>
            <person name="Park H.-J."/>
            <person name="Ramirez L."/>
            <person name="Alfaro M."/>
            <person name="Sun H."/>
            <person name="Tritt A."/>
            <person name="Yoshinaga Y."/>
            <person name="Zwiers L.-H."/>
            <person name="Turgeon B."/>
            <person name="Goodwin S."/>
            <person name="Spatafora J."/>
            <person name="Crous P."/>
            <person name="Grigoriev I."/>
        </authorList>
    </citation>
    <scope>NUCLEOTIDE SEQUENCE</scope>
    <source>
        <strain evidence="2">CBS 627.86</strain>
    </source>
</reference>
<evidence type="ECO:0000259" key="1">
    <source>
        <dbReference type="Pfam" id="PF06985"/>
    </source>
</evidence>
<dbReference type="EMBL" id="ML977325">
    <property type="protein sequence ID" value="KAF2114513.1"/>
    <property type="molecule type" value="Genomic_DNA"/>
</dbReference>
<dbReference type="PANTHER" id="PTHR24148">
    <property type="entry name" value="ANKYRIN REPEAT DOMAIN-CONTAINING PROTEIN 39 HOMOLOG-RELATED"/>
    <property type="match status" value="1"/>
</dbReference>
<dbReference type="AlphaFoldDB" id="A0A6A5Z665"/>
<keyword evidence="3" id="KW-1185">Reference proteome</keyword>
<evidence type="ECO:0000313" key="3">
    <source>
        <dbReference type="Proteomes" id="UP000799770"/>
    </source>
</evidence>
<dbReference type="InterPro" id="IPR052895">
    <property type="entry name" value="HetReg/Transcr_Mod"/>
</dbReference>
<gene>
    <name evidence="2" type="ORF">BDV96DRAFT_632639</name>
</gene>
<dbReference type="PANTHER" id="PTHR24148:SF64">
    <property type="entry name" value="HETEROKARYON INCOMPATIBILITY DOMAIN-CONTAINING PROTEIN"/>
    <property type="match status" value="1"/>
</dbReference>
<accession>A0A6A5Z665</accession>
<dbReference type="OrthoDB" id="2157530at2759"/>
<proteinExistence type="predicted"/>
<dbReference type="Proteomes" id="UP000799770">
    <property type="component" value="Unassembled WGS sequence"/>
</dbReference>
<dbReference type="InterPro" id="IPR010730">
    <property type="entry name" value="HET"/>
</dbReference>
<organism evidence="2 3">
    <name type="scientific">Lophiotrema nucula</name>
    <dbReference type="NCBI Taxonomy" id="690887"/>
    <lineage>
        <taxon>Eukaryota</taxon>
        <taxon>Fungi</taxon>
        <taxon>Dikarya</taxon>
        <taxon>Ascomycota</taxon>
        <taxon>Pezizomycotina</taxon>
        <taxon>Dothideomycetes</taxon>
        <taxon>Pleosporomycetidae</taxon>
        <taxon>Pleosporales</taxon>
        <taxon>Lophiotremataceae</taxon>
        <taxon>Lophiotrema</taxon>
    </lineage>
</organism>
<name>A0A6A5Z665_9PLEO</name>
<evidence type="ECO:0000313" key="2">
    <source>
        <dbReference type="EMBL" id="KAF2114513.1"/>
    </source>
</evidence>
<sequence>MLRHLRAPNKIRYLWVDAICINQDDAKEKSAQVKEMGAIYRQAKKVRIWLGDVVNEDHVFEVLIALKAVASLFWNSGINGPEGRESTLHRTLQRICGEAYRAHLNRFFSRPWFGRRWVIQEAILSVDTTIHCGNFQLPWKCIVEAAKYLHVAFSQDNGFDVDLFAALQTVHSMSTCTDSTLLTLLWDFHTSLCSMPEDRIFALFGLAGDSTMVSHWDYTLFWVDLFTEVAGTYLLRDDTHIWDHLIHFGSLSDHETLGCEYPSWLPNWTGPRQTTHAPRNVGDWLVSNQLRHSFDPKDRSITVRGFYAGMIQYITDLTPSSLLKADNAGSSNSLTIDELTALGRIIDIIIDGYPPFQEQITNSEGLEYGKQGSEQIRNQINHLLGIGQRDFRISVEHPFQRRVFDCVELILSEYVVLNTWRAVPAGTSGSNPIAQSLSSVVGIGPRSTRVGDILFFPQHKNAYEPRGRFNRGDHIKFGLVLRLTDSDLLASCDFRFLKIDALARRCRYVGHCFFFTGGLLTETDVILV</sequence>
<feature type="domain" description="Heterokaryon incompatibility" evidence="1">
    <location>
        <begin position="2"/>
        <end position="121"/>
    </location>
</feature>
<protein>
    <submittedName>
        <fullName evidence="2">Heterokaryon incompatibility protein-domain-containing protein</fullName>
    </submittedName>
</protein>